<keyword evidence="3" id="KW-1185">Reference proteome</keyword>
<gene>
    <name evidence="2" type="ORF">AFUS01_LOCUS1820</name>
</gene>
<feature type="region of interest" description="Disordered" evidence="1">
    <location>
        <begin position="73"/>
        <end position="104"/>
    </location>
</feature>
<protein>
    <submittedName>
        <fullName evidence="2">Uncharacterized protein</fullName>
    </submittedName>
</protein>
<proteinExistence type="predicted"/>
<sequence>MNQKYAVVVWADERNNFSCVKISRILYDHDIVKDDAQLLDQLFEIQWDKSSENISAGKVLHVGSRAKMSKKAAELASDAANNSLQEEDEGARHSSRSRNTKKIENRNEERIINVADEIKVFGAGNDCNELQSIHEIEQNVGEHDLENTFHGSHSMANTGDPSLNADLVRDLRSKLRKKERRIAKLKEELPKFHELEEDSGTVDIGEDSKFVRNTQSGNAS</sequence>
<organism evidence="2 3">
    <name type="scientific">Allacma fusca</name>
    <dbReference type="NCBI Taxonomy" id="39272"/>
    <lineage>
        <taxon>Eukaryota</taxon>
        <taxon>Metazoa</taxon>
        <taxon>Ecdysozoa</taxon>
        <taxon>Arthropoda</taxon>
        <taxon>Hexapoda</taxon>
        <taxon>Collembola</taxon>
        <taxon>Symphypleona</taxon>
        <taxon>Sminthuridae</taxon>
        <taxon>Allacma</taxon>
    </lineage>
</organism>
<accession>A0A8J2J7P5</accession>
<comment type="caution">
    <text evidence="2">The sequence shown here is derived from an EMBL/GenBank/DDBJ whole genome shotgun (WGS) entry which is preliminary data.</text>
</comment>
<reference evidence="2" key="1">
    <citation type="submission" date="2021-06" db="EMBL/GenBank/DDBJ databases">
        <authorList>
            <person name="Hodson N. C."/>
            <person name="Mongue J. A."/>
            <person name="Jaron S. K."/>
        </authorList>
    </citation>
    <scope>NUCLEOTIDE SEQUENCE</scope>
</reference>
<evidence type="ECO:0000256" key="1">
    <source>
        <dbReference type="SAM" id="MobiDB-lite"/>
    </source>
</evidence>
<dbReference type="Proteomes" id="UP000708208">
    <property type="component" value="Unassembled WGS sequence"/>
</dbReference>
<name>A0A8J2J7P5_9HEXA</name>
<feature type="region of interest" description="Disordered" evidence="1">
    <location>
        <begin position="193"/>
        <end position="220"/>
    </location>
</feature>
<evidence type="ECO:0000313" key="2">
    <source>
        <dbReference type="EMBL" id="CAG7667472.1"/>
    </source>
</evidence>
<feature type="compositionally biased region" description="Polar residues" evidence="1">
    <location>
        <begin position="211"/>
        <end position="220"/>
    </location>
</feature>
<dbReference type="AlphaFoldDB" id="A0A8J2J7P5"/>
<dbReference type="EMBL" id="CAJVCH010010295">
    <property type="protein sequence ID" value="CAG7667472.1"/>
    <property type="molecule type" value="Genomic_DNA"/>
</dbReference>
<evidence type="ECO:0000313" key="3">
    <source>
        <dbReference type="Proteomes" id="UP000708208"/>
    </source>
</evidence>